<accession>A0ABP3BC93</accession>
<dbReference type="EMBL" id="JFBS01000001">
    <property type="protein sequence ID" value="EXG77715.1"/>
    <property type="molecule type" value="Genomic_DNA"/>
</dbReference>
<keyword evidence="3" id="KW-0804">Transcription</keyword>
<proteinExistence type="predicted"/>
<evidence type="ECO:0000256" key="2">
    <source>
        <dbReference type="ARBA" id="ARBA00023125"/>
    </source>
</evidence>
<name>A0ABP3BC93_9BACT</name>
<dbReference type="InterPro" id="IPR037923">
    <property type="entry name" value="HTH-like"/>
</dbReference>
<organism evidence="5 6">
    <name type="scientific">Xylanibacter oryzae DSM 17970</name>
    <dbReference type="NCBI Taxonomy" id="915438"/>
    <lineage>
        <taxon>Bacteria</taxon>
        <taxon>Pseudomonadati</taxon>
        <taxon>Bacteroidota</taxon>
        <taxon>Bacteroidia</taxon>
        <taxon>Bacteroidales</taxon>
        <taxon>Prevotellaceae</taxon>
        <taxon>Xylanibacter</taxon>
    </lineage>
</organism>
<feature type="domain" description="HTH araC/xylS-type" evidence="4">
    <location>
        <begin position="193"/>
        <end position="289"/>
    </location>
</feature>
<dbReference type="Gene3D" id="1.10.10.60">
    <property type="entry name" value="Homeodomain-like"/>
    <property type="match status" value="2"/>
</dbReference>
<keyword evidence="1" id="KW-0805">Transcription regulation</keyword>
<dbReference type="PROSITE" id="PS01124">
    <property type="entry name" value="HTH_ARAC_FAMILY_2"/>
    <property type="match status" value="1"/>
</dbReference>
<dbReference type="InterPro" id="IPR009057">
    <property type="entry name" value="Homeodomain-like_sf"/>
</dbReference>
<dbReference type="InterPro" id="IPR018060">
    <property type="entry name" value="HTH_AraC"/>
</dbReference>
<dbReference type="PANTHER" id="PTHR43280">
    <property type="entry name" value="ARAC-FAMILY TRANSCRIPTIONAL REGULATOR"/>
    <property type="match status" value="1"/>
</dbReference>
<protein>
    <submittedName>
        <fullName evidence="5">DNA-binding domain-containing protein, AraC-type</fullName>
    </submittedName>
</protein>
<dbReference type="SMART" id="SM00342">
    <property type="entry name" value="HTH_ARAC"/>
    <property type="match status" value="1"/>
</dbReference>
<reference evidence="5" key="1">
    <citation type="submission" date="2013-07" db="EMBL/GenBank/DDBJ databases">
        <authorList>
            <consortium name="DOE Joint Genome Institute"/>
            <person name="Anderson I."/>
            <person name="Huntemann M."/>
            <person name="Han J."/>
            <person name="Chen A."/>
            <person name="Kyrpides N."/>
            <person name="Mavromatis K."/>
            <person name="Markowitz V."/>
            <person name="Palaniappan K."/>
            <person name="Ivanova N."/>
            <person name="Schaumberg A."/>
            <person name="Pati A."/>
            <person name="Liolios K."/>
            <person name="Nordberg H.P."/>
            <person name="Cantor M.N."/>
            <person name="Hua S.X."/>
            <person name="Woyke T."/>
        </authorList>
    </citation>
    <scope>NUCLEOTIDE SEQUENCE [LARGE SCALE GENOMIC DNA]</scope>
    <source>
        <strain evidence="5">DSM 17970</strain>
    </source>
</reference>
<dbReference type="SUPFAM" id="SSF51215">
    <property type="entry name" value="Regulatory protein AraC"/>
    <property type="match status" value="1"/>
</dbReference>
<dbReference type="Proteomes" id="UP000243438">
    <property type="component" value="Unassembled WGS sequence"/>
</dbReference>
<dbReference type="SUPFAM" id="SSF46689">
    <property type="entry name" value="Homeodomain-like"/>
    <property type="match status" value="2"/>
</dbReference>
<keyword evidence="6" id="KW-1185">Reference proteome</keyword>
<gene>
    <name evidence="5" type="ORF">XylorDRAFT_0059</name>
</gene>
<evidence type="ECO:0000256" key="3">
    <source>
        <dbReference type="ARBA" id="ARBA00023163"/>
    </source>
</evidence>
<evidence type="ECO:0000259" key="4">
    <source>
        <dbReference type="PROSITE" id="PS01124"/>
    </source>
</evidence>
<dbReference type="Pfam" id="PF12833">
    <property type="entry name" value="HTH_18"/>
    <property type="match status" value="1"/>
</dbReference>
<evidence type="ECO:0000313" key="5">
    <source>
        <dbReference type="EMBL" id="EXG77715.1"/>
    </source>
</evidence>
<dbReference type="InterPro" id="IPR003313">
    <property type="entry name" value="AraC-bd"/>
</dbReference>
<dbReference type="PANTHER" id="PTHR43280:SF30">
    <property type="entry name" value="MMSAB OPERON REGULATORY PROTEIN"/>
    <property type="match status" value="1"/>
</dbReference>
<evidence type="ECO:0000313" key="6">
    <source>
        <dbReference type="Proteomes" id="UP000243438"/>
    </source>
</evidence>
<dbReference type="RefSeq" id="WP_036875915.1">
    <property type="nucleotide sequence ID" value="NZ_KK073873.1"/>
</dbReference>
<dbReference type="Pfam" id="PF02311">
    <property type="entry name" value="AraC_binding"/>
    <property type="match status" value="1"/>
</dbReference>
<sequence length="289" mass="33900">MLKKSKYLVANERDMRWGLIVETVGYEEIAPNENYPTTGHADGYYFNVDKGRILNEYQMLYTIEGQGYFMSDHLNQLVTLKEGDIHLLFPGEWHSYYPDKDTGWKSYWIGFKGQNMDVRLKENFLSPERPIYHVGYSEELVQLYRSAYNAAIEEAAYSQQLLAGIVNHMIGLMYSLERNIILNKNQSHVDMIKRAQLRIREDVEKSLTIQQLAEEFGISYSTFRKLFKEYTGISPALYQQDLKLQRAKELLTSTDLSVKEIAYRLNFETPDYFSSRFKIKTGRRPSELR</sequence>
<dbReference type="GO" id="GO:0003677">
    <property type="term" value="F:DNA binding"/>
    <property type="evidence" value="ECO:0007669"/>
    <property type="project" value="UniProtKB-KW"/>
</dbReference>
<keyword evidence="2 5" id="KW-0238">DNA-binding</keyword>
<dbReference type="Gene3D" id="2.60.120.280">
    <property type="entry name" value="Regulatory protein AraC"/>
    <property type="match status" value="1"/>
</dbReference>
<comment type="caution">
    <text evidence="5">The sequence shown here is derived from an EMBL/GenBank/DDBJ whole genome shotgun (WGS) entry which is preliminary data.</text>
</comment>
<evidence type="ECO:0000256" key="1">
    <source>
        <dbReference type="ARBA" id="ARBA00023015"/>
    </source>
</evidence>